<evidence type="ECO:0000256" key="5">
    <source>
        <dbReference type="ARBA" id="ARBA00022989"/>
    </source>
</evidence>
<dbReference type="Proteomes" id="UP001144280">
    <property type="component" value="Unassembled WGS sequence"/>
</dbReference>
<reference evidence="9" key="1">
    <citation type="submission" date="2022-12" db="EMBL/GenBank/DDBJ databases">
        <title>New Phytohabitans aurantiacus sp. RD004123 nov., an actinomycete isolated from soil.</title>
        <authorList>
            <person name="Triningsih D.W."/>
            <person name="Harunari E."/>
            <person name="Igarashi Y."/>
        </authorList>
    </citation>
    <scope>NUCLEOTIDE SEQUENCE</scope>
    <source>
        <strain evidence="9">RD004123</strain>
    </source>
</reference>
<dbReference type="RefSeq" id="WP_281901653.1">
    <property type="nucleotide sequence ID" value="NZ_BSDI01000039.1"/>
</dbReference>
<keyword evidence="6 7" id="KW-0472">Membrane</keyword>
<keyword evidence="3" id="KW-1003">Cell membrane</keyword>
<evidence type="ECO:0000256" key="3">
    <source>
        <dbReference type="ARBA" id="ARBA00022475"/>
    </source>
</evidence>
<dbReference type="InterPro" id="IPR035906">
    <property type="entry name" value="MetI-like_sf"/>
</dbReference>
<evidence type="ECO:0000256" key="2">
    <source>
        <dbReference type="ARBA" id="ARBA00022448"/>
    </source>
</evidence>
<comment type="caution">
    <text evidence="9">The sequence shown here is derived from an EMBL/GenBank/DDBJ whole genome shotgun (WGS) entry which is preliminary data.</text>
</comment>
<name>A0ABQ5R470_9ACTN</name>
<keyword evidence="10" id="KW-1185">Reference proteome</keyword>
<dbReference type="Gene3D" id="1.10.3720.10">
    <property type="entry name" value="MetI-like"/>
    <property type="match status" value="1"/>
</dbReference>
<dbReference type="CDD" id="cd06261">
    <property type="entry name" value="TM_PBP2"/>
    <property type="match status" value="1"/>
</dbReference>
<keyword evidence="5 7" id="KW-1133">Transmembrane helix</keyword>
<evidence type="ECO:0000313" key="9">
    <source>
        <dbReference type="EMBL" id="GLI00982.1"/>
    </source>
</evidence>
<gene>
    <name evidence="9" type="primary">msmF_3</name>
    <name evidence="9" type="ORF">Pa4123_62580</name>
</gene>
<dbReference type="PANTHER" id="PTHR30193">
    <property type="entry name" value="ABC TRANSPORTER PERMEASE PROTEIN"/>
    <property type="match status" value="1"/>
</dbReference>
<dbReference type="PANTHER" id="PTHR30193:SF37">
    <property type="entry name" value="INNER MEMBRANE ABC TRANSPORTER PERMEASE PROTEIN YCJO"/>
    <property type="match status" value="1"/>
</dbReference>
<organism evidence="9 10">
    <name type="scientific">Phytohabitans aurantiacus</name>
    <dbReference type="NCBI Taxonomy" id="3016789"/>
    <lineage>
        <taxon>Bacteria</taxon>
        <taxon>Bacillati</taxon>
        <taxon>Actinomycetota</taxon>
        <taxon>Actinomycetes</taxon>
        <taxon>Micromonosporales</taxon>
        <taxon>Micromonosporaceae</taxon>
    </lineage>
</organism>
<feature type="domain" description="ABC transmembrane type-1" evidence="8">
    <location>
        <begin position="70"/>
        <end position="281"/>
    </location>
</feature>
<feature type="transmembrane region" description="Helical" evidence="7">
    <location>
        <begin position="147"/>
        <end position="166"/>
    </location>
</feature>
<evidence type="ECO:0000256" key="7">
    <source>
        <dbReference type="RuleBase" id="RU363032"/>
    </source>
</evidence>
<dbReference type="InterPro" id="IPR000515">
    <property type="entry name" value="MetI-like"/>
</dbReference>
<feature type="transmembrane region" description="Helical" evidence="7">
    <location>
        <begin position="107"/>
        <end position="127"/>
    </location>
</feature>
<protein>
    <submittedName>
        <fullName evidence="9">Sugar ABC transporter permease</fullName>
    </submittedName>
</protein>
<dbReference type="PROSITE" id="PS50928">
    <property type="entry name" value="ABC_TM1"/>
    <property type="match status" value="1"/>
</dbReference>
<evidence type="ECO:0000313" key="10">
    <source>
        <dbReference type="Proteomes" id="UP001144280"/>
    </source>
</evidence>
<proteinExistence type="inferred from homology"/>
<keyword evidence="2 7" id="KW-0813">Transport</keyword>
<comment type="similarity">
    <text evidence="7">Belongs to the binding-protein-dependent transport system permease family.</text>
</comment>
<dbReference type="Pfam" id="PF00528">
    <property type="entry name" value="BPD_transp_1"/>
    <property type="match status" value="1"/>
</dbReference>
<comment type="subcellular location">
    <subcellularLocation>
        <location evidence="1 7">Cell membrane</location>
        <topology evidence="1 7">Multi-pass membrane protein</topology>
    </subcellularLocation>
</comment>
<dbReference type="EMBL" id="BSDI01000039">
    <property type="protein sequence ID" value="GLI00982.1"/>
    <property type="molecule type" value="Genomic_DNA"/>
</dbReference>
<feature type="transmembrane region" description="Helical" evidence="7">
    <location>
        <begin position="12"/>
        <end position="33"/>
    </location>
</feature>
<evidence type="ECO:0000256" key="6">
    <source>
        <dbReference type="ARBA" id="ARBA00023136"/>
    </source>
</evidence>
<feature type="transmembrane region" description="Helical" evidence="7">
    <location>
        <begin position="259"/>
        <end position="285"/>
    </location>
</feature>
<evidence type="ECO:0000256" key="4">
    <source>
        <dbReference type="ARBA" id="ARBA00022692"/>
    </source>
</evidence>
<feature type="transmembrane region" description="Helical" evidence="7">
    <location>
        <begin position="74"/>
        <end position="95"/>
    </location>
</feature>
<accession>A0ABQ5R470</accession>
<evidence type="ECO:0000256" key="1">
    <source>
        <dbReference type="ARBA" id="ARBA00004651"/>
    </source>
</evidence>
<feature type="transmembrane region" description="Helical" evidence="7">
    <location>
        <begin position="209"/>
        <end position="229"/>
    </location>
</feature>
<keyword evidence="4 7" id="KW-0812">Transmembrane</keyword>
<dbReference type="InterPro" id="IPR051393">
    <property type="entry name" value="ABC_transporter_permease"/>
</dbReference>
<sequence length="292" mass="31251">MTGATRTATRRWWHFAAPALALTIGFFLIPFLLNVYFAFTDWTGFTAAIAPNGLDNFIGLAEAGILGNAIRVTVFYAVIAMILQNAVSLGLALLLQRTTAFNSWLRTLFFIPVLISPLAAGYIWGALLSPVGPLNQAIGLVVPGFDFAWLGSGGSALVSVAFIDVWKWSGLVTLVYIAGLNAIPPSLIEAAMIDGASAWQRFWRVKFRLLAPAFTFSVVVTFLGALNAFDIVQATTRGGPGAATTVLNIAMFRQYTGGFFGSASALSLVITILVVGIGIPLIAFLRRREVEA</sequence>
<evidence type="ECO:0000259" key="8">
    <source>
        <dbReference type="PROSITE" id="PS50928"/>
    </source>
</evidence>
<dbReference type="SUPFAM" id="SSF161098">
    <property type="entry name" value="MetI-like"/>
    <property type="match status" value="1"/>
</dbReference>